<evidence type="ECO:0000256" key="2">
    <source>
        <dbReference type="ARBA" id="ARBA00022723"/>
    </source>
</evidence>
<feature type="non-terminal residue" evidence="5">
    <location>
        <position position="206"/>
    </location>
</feature>
<dbReference type="AlphaFoldDB" id="A0A381Z8R9"/>
<accession>A0A381Z8R9</accession>
<dbReference type="InterPro" id="IPR040442">
    <property type="entry name" value="Pyrv_kinase-like_dom_sf"/>
</dbReference>
<organism evidence="5">
    <name type="scientific">marine metagenome</name>
    <dbReference type="NCBI Taxonomy" id="408172"/>
    <lineage>
        <taxon>unclassified sequences</taxon>
        <taxon>metagenomes</taxon>
        <taxon>ecological metagenomes</taxon>
    </lineage>
</organism>
<dbReference type="InterPro" id="IPR005000">
    <property type="entry name" value="Aldolase/citrate-lyase_domain"/>
</dbReference>
<keyword evidence="2" id="KW-0479">Metal-binding</keyword>
<dbReference type="Pfam" id="PF03328">
    <property type="entry name" value="HpcH_HpaI"/>
    <property type="match status" value="1"/>
</dbReference>
<dbReference type="PANTHER" id="PTHR32308">
    <property type="entry name" value="LYASE BETA SUBUNIT, PUTATIVE (AFU_ORTHOLOGUE AFUA_4G13030)-RELATED"/>
    <property type="match status" value="1"/>
</dbReference>
<evidence type="ECO:0000256" key="3">
    <source>
        <dbReference type="ARBA" id="ARBA00022842"/>
    </source>
</evidence>
<dbReference type="InterPro" id="IPR015813">
    <property type="entry name" value="Pyrv/PenolPyrv_kinase-like_dom"/>
</dbReference>
<evidence type="ECO:0000259" key="4">
    <source>
        <dbReference type="Pfam" id="PF03328"/>
    </source>
</evidence>
<dbReference type="SUPFAM" id="SSF51621">
    <property type="entry name" value="Phosphoenolpyruvate/pyruvate domain"/>
    <property type="match status" value="1"/>
</dbReference>
<keyword evidence="3" id="KW-0460">Magnesium</keyword>
<dbReference type="GO" id="GO:0000287">
    <property type="term" value="F:magnesium ion binding"/>
    <property type="evidence" value="ECO:0007669"/>
    <property type="project" value="TreeGrafter"/>
</dbReference>
<sequence>MLLQVGERMIVFRSLQFVPGNRQNMLDKARTFKSDALVLDLEDSVPTKEKDVALSMVVPMIKTLAELGHIVFVRVNSFNSGRTRKELEAVVCKELYGISLGKVNSPWDVTECDKLLSGIEIDRGLERSKVKVIPWIESAAGVLNVRSISNVSDRVIALAFGGEDFTNDMGIRRSYDGSELMMPKSIVSMAAKASSILALDTPFVNF</sequence>
<gene>
    <name evidence="5" type="ORF">METZ01_LOCUS138549</name>
</gene>
<dbReference type="PANTHER" id="PTHR32308:SF0">
    <property type="entry name" value="HPCH_HPAI ALDOLASE_CITRATE LYASE DOMAIN-CONTAINING PROTEIN"/>
    <property type="match status" value="1"/>
</dbReference>
<reference evidence="5" key="1">
    <citation type="submission" date="2018-05" db="EMBL/GenBank/DDBJ databases">
        <authorList>
            <person name="Lanie J.A."/>
            <person name="Ng W.-L."/>
            <person name="Kazmierczak K.M."/>
            <person name="Andrzejewski T.M."/>
            <person name="Davidsen T.M."/>
            <person name="Wayne K.J."/>
            <person name="Tettelin H."/>
            <person name="Glass J.I."/>
            <person name="Rusch D."/>
            <person name="Podicherti R."/>
            <person name="Tsui H.-C.T."/>
            <person name="Winkler M.E."/>
        </authorList>
    </citation>
    <scope>NUCLEOTIDE SEQUENCE</scope>
</reference>
<name>A0A381Z8R9_9ZZZZ</name>
<dbReference type="EMBL" id="UINC01020401">
    <property type="protein sequence ID" value="SVA85695.1"/>
    <property type="molecule type" value="Genomic_DNA"/>
</dbReference>
<protein>
    <recommendedName>
        <fullName evidence="4">HpcH/HpaI aldolase/citrate lyase domain-containing protein</fullName>
    </recommendedName>
</protein>
<feature type="domain" description="HpcH/HpaI aldolase/citrate lyase" evidence="4">
    <location>
        <begin position="13"/>
        <end position="201"/>
    </location>
</feature>
<dbReference type="GO" id="GO:0006107">
    <property type="term" value="P:oxaloacetate metabolic process"/>
    <property type="evidence" value="ECO:0007669"/>
    <property type="project" value="TreeGrafter"/>
</dbReference>
<dbReference type="GO" id="GO:0003824">
    <property type="term" value="F:catalytic activity"/>
    <property type="evidence" value="ECO:0007669"/>
    <property type="project" value="InterPro"/>
</dbReference>
<evidence type="ECO:0000256" key="1">
    <source>
        <dbReference type="ARBA" id="ARBA00001946"/>
    </source>
</evidence>
<comment type="cofactor">
    <cofactor evidence="1">
        <name>Mg(2+)</name>
        <dbReference type="ChEBI" id="CHEBI:18420"/>
    </cofactor>
</comment>
<proteinExistence type="predicted"/>
<evidence type="ECO:0000313" key="5">
    <source>
        <dbReference type="EMBL" id="SVA85695.1"/>
    </source>
</evidence>
<dbReference type="Gene3D" id="3.20.20.60">
    <property type="entry name" value="Phosphoenolpyruvate-binding domains"/>
    <property type="match status" value="1"/>
</dbReference>